<dbReference type="SUPFAM" id="SSF53448">
    <property type="entry name" value="Nucleotide-diphospho-sugar transferases"/>
    <property type="match status" value="1"/>
</dbReference>
<dbReference type="AlphaFoldDB" id="A0A9D1IMJ1"/>
<accession>A0A9D1IMJ1</accession>
<reference evidence="1" key="2">
    <citation type="journal article" date="2021" name="PeerJ">
        <title>Extensive microbial diversity within the chicken gut microbiome revealed by metagenomics and culture.</title>
        <authorList>
            <person name="Gilroy R."/>
            <person name="Ravi A."/>
            <person name="Getino M."/>
            <person name="Pursley I."/>
            <person name="Horton D.L."/>
            <person name="Alikhan N.F."/>
            <person name="Baker D."/>
            <person name="Gharbi K."/>
            <person name="Hall N."/>
            <person name="Watson M."/>
            <person name="Adriaenssens E.M."/>
            <person name="Foster-Nyarko E."/>
            <person name="Jarju S."/>
            <person name="Secka A."/>
            <person name="Antonio M."/>
            <person name="Oren A."/>
            <person name="Chaudhuri R.R."/>
            <person name="La Ragione R."/>
            <person name="Hildebrand F."/>
            <person name="Pallen M.J."/>
        </authorList>
    </citation>
    <scope>NUCLEOTIDE SEQUENCE</scope>
    <source>
        <strain evidence="1">17073</strain>
    </source>
</reference>
<comment type="caution">
    <text evidence="1">The sequence shown here is derived from an EMBL/GenBank/DDBJ whole genome shotgun (WGS) entry which is preliminary data.</text>
</comment>
<dbReference type="Gene3D" id="3.90.550.10">
    <property type="entry name" value="Spore Coat Polysaccharide Biosynthesis Protein SpsA, Chain A"/>
    <property type="match status" value="1"/>
</dbReference>
<evidence type="ECO:0000313" key="2">
    <source>
        <dbReference type="Proteomes" id="UP000824076"/>
    </source>
</evidence>
<gene>
    <name evidence="1" type="ORF">IAD18_03585</name>
</gene>
<sequence length="214" mass="25179">TAKTNDLDLMWFKWERIDENGNPLPPYKGERLSENTTVMSGDMFLRTVFDECGFVWAFFWKRSFLLNHDLFFNPEITYTEDLEFIMRATTQATKVKFVNESPYIYTPRIGGLAKSLNSNKYSSMIKTIVTAAELSKLYPNQPFYKDITTALIITLIRKISYPQYKHERKILPQTLKDLGIKRLHYRHNGIRKYMAIIYNISPRLCIAISRLLKK</sequence>
<dbReference type="EMBL" id="DVMS01000101">
    <property type="protein sequence ID" value="HIU38734.1"/>
    <property type="molecule type" value="Genomic_DNA"/>
</dbReference>
<dbReference type="Proteomes" id="UP000824076">
    <property type="component" value="Unassembled WGS sequence"/>
</dbReference>
<protein>
    <recommendedName>
        <fullName evidence="3">Glycosyltransferase family 2 protein</fullName>
    </recommendedName>
</protein>
<reference evidence="1" key="1">
    <citation type="submission" date="2020-10" db="EMBL/GenBank/DDBJ databases">
        <authorList>
            <person name="Gilroy R."/>
        </authorList>
    </citation>
    <scope>NUCLEOTIDE SEQUENCE</scope>
    <source>
        <strain evidence="1">17073</strain>
    </source>
</reference>
<dbReference type="InterPro" id="IPR029044">
    <property type="entry name" value="Nucleotide-diphossugar_trans"/>
</dbReference>
<organism evidence="1 2">
    <name type="scientific">Candidatus Limisoma intestinavium</name>
    <dbReference type="NCBI Taxonomy" id="2840856"/>
    <lineage>
        <taxon>Bacteria</taxon>
        <taxon>Pseudomonadati</taxon>
        <taxon>Bacteroidota</taxon>
        <taxon>Bacteroidia</taxon>
        <taxon>Bacteroidales</taxon>
        <taxon>Candidatus Limisoma</taxon>
    </lineage>
</organism>
<evidence type="ECO:0008006" key="3">
    <source>
        <dbReference type="Google" id="ProtNLM"/>
    </source>
</evidence>
<proteinExistence type="predicted"/>
<feature type="non-terminal residue" evidence="1">
    <location>
        <position position="1"/>
    </location>
</feature>
<name>A0A9D1IMJ1_9BACT</name>
<evidence type="ECO:0000313" key="1">
    <source>
        <dbReference type="EMBL" id="HIU38734.1"/>
    </source>
</evidence>